<name>A0A6G0YMV3_APHCR</name>
<dbReference type="AlphaFoldDB" id="A0A6G0YMV3"/>
<gene>
    <name evidence="1" type="ORF">FWK35_00012621</name>
</gene>
<dbReference type="GO" id="GO:0006281">
    <property type="term" value="P:DNA repair"/>
    <property type="evidence" value="ECO:0007669"/>
    <property type="project" value="UniProtKB-ARBA"/>
</dbReference>
<evidence type="ECO:0000313" key="2">
    <source>
        <dbReference type="Proteomes" id="UP000478052"/>
    </source>
</evidence>
<protein>
    <submittedName>
        <fullName evidence="1">YqaJ domain-containing protein</fullName>
    </submittedName>
</protein>
<accession>A0A6G0YMV3</accession>
<dbReference type="SUPFAM" id="SSF52980">
    <property type="entry name" value="Restriction endonuclease-like"/>
    <property type="match status" value="1"/>
</dbReference>
<dbReference type="InterPro" id="IPR011604">
    <property type="entry name" value="PDDEXK-like_dom_sf"/>
</dbReference>
<keyword evidence="2" id="KW-1185">Reference proteome</keyword>
<dbReference type="Gene3D" id="3.90.320.10">
    <property type="match status" value="1"/>
</dbReference>
<organism evidence="1 2">
    <name type="scientific">Aphis craccivora</name>
    <name type="common">Cowpea aphid</name>
    <dbReference type="NCBI Taxonomy" id="307492"/>
    <lineage>
        <taxon>Eukaryota</taxon>
        <taxon>Metazoa</taxon>
        <taxon>Ecdysozoa</taxon>
        <taxon>Arthropoda</taxon>
        <taxon>Hexapoda</taxon>
        <taxon>Insecta</taxon>
        <taxon>Pterygota</taxon>
        <taxon>Neoptera</taxon>
        <taxon>Paraneoptera</taxon>
        <taxon>Hemiptera</taxon>
        <taxon>Sternorrhyncha</taxon>
        <taxon>Aphidomorpha</taxon>
        <taxon>Aphidoidea</taxon>
        <taxon>Aphididae</taxon>
        <taxon>Aphidini</taxon>
        <taxon>Aphis</taxon>
        <taxon>Aphis</taxon>
    </lineage>
</organism>
<reference evidence="1 2" key="1">
    <citation type="submission" date="2019-08" db="EMBL/GenBank/DDBJ databases">
        <title>Whole genome of Aphis craccivora.</title>
        <authorList>
            <person name="Voronova N.V."/>
            <person name="Shulinski R.S."/>
            <person name="Bandarenka Y.V."/>
            <person name="Zhorov D.G."/>
            <person name="Warner D."/>
        </authorList>
    </citation>
    <scope>NUCLEOTIDE SEQUENCE [LARGE SCALE GENOMIC DNA]</scope>
    <source>
        <strain evidence="1">180601</strain>
        <tissue evidence="1">Whole Body</tissue>
    </source>
</reference>
<dbReference type="OrthoDB" id="6617437at2759"/>
<proteinExistence type="predicted"/>
<sequence>MPIITYEELCIKFSIFELQPYKKIDLVDNNYYYQVQAQLNITERNYCNFVVWTPNVDKKKKNDVEFLNSKIEPFVTTFNIDFLLPEIIYLRFERRLPIRSVFLIQ</sequence>
<comment type="caution">
    <text evidence="1">The sequence shown here is derived from an EMBL/GenBank/DDBJ whole genome shotgun (WGS) entry which is preliminary data.</text>
</comment>
<evidence type="ECO:0000313" key="1">
    <source>
        <dbReference type="EMBL" id="KAF0758860.1"/>
    </source>
</evidence>
<dbReference type="Proteomes" id="UP000478052">
    <property type="component" value="Unassembled WGS sequence"/>
</dbReference>
<dbReference type="InterPro" id="IPR011335">
    <property type="entry name" value="Restrct_endonuc-II-like"/>
</dbReference>
<dbReference type="EMBL" id="VUJU01003176">
    <property type="protein sequence ID" value="KAF0758860.1"/>
    <property type="molecule type" value="Genomic_DNA"/>
</dbReference>